<protein>
    <submittedName>
        <fullName evidence="1">Uncharacterized protein</fullName>
    </submittedName>
</protein>
<name>A0A6G1CTG5_9ORYZ</name>
<reference evidence="1 2" key="1">
    <citation type="submission" date="2019-11" db="EMBL/GenBank/DDBJ databases">
        <title>Whole genome sequence of Oryza granulata.</title>
        <authorList>
            <person name="Li W."/>
        </authorList>
    </citation>
    <scope>NUCLEOTIDE SEQUENCE [LARGE SCALE GENOMIC DNA]</scope>
    <source>
        <strain evidence="2">cv. Menghai</strain>
        <tissue evidence="1">Leaf</tissue>
    </source>
</reference>
<dbReference type="Proteomes" id="UP000479710">
    <property type="component" value="Unassembled WGS sequence"/>
</dbReference>
<gene>
    <name evidence="1" type="ORF">E2562_027877</name>
</gene>
<dbReference type="EMBL" id="SPHZ02000008">
    <property type="protein sequence ID" value="KAF0903466.1"/>
    <property type="molecule type" value="Genomic_DNA"/>
</dbReference>
<accession>A0A6G1CTG5</accession>
<organism evidence="1 2">
    <name type="scientific">Oryza meyeriana var. granulata</name>
    <dbReference type="NCBI Taxonomy" id="110450"/>
    <lineage>
        <taxon>Eukaryota</taxon>
        <taxon>Viridiplantae</taxon>
        <taxon>Streptophyta</taxon>
        <taxon>Embryophyta</taxon>
        <taxon>Tracheophyta</taxon>
        <taxon>Spermatophyta</taxon>
        <taxon>Magnoliopsida</taxon>
        <taxon>Liliopsida</taxon>
        <taxon>Poales</taxon>
        <taxon>Poaceae</taxon>
        <taxon>BOP clade</taxon>
        <taxon>Oryzoideae</taxon>
        <taxon>Oryzeae</taxon>
        <taxon>Oryzinae</taxon>
        <taxon>Oryza</taxon>
        <taxon>Oryza meyeriana</taxon>
    </lineage>
</organism>
<evidence type="ECO:0000313" key="1">
    <source>
        <dbReference type="EMBL" id="KAF0903466.1"/>
    </source>
</evidence>
<keyword evidence="2" id="KW-1185">Reference proteome</keyword>
<proteinExistence type="predicted"/>
<comment type="caution">
    <text evidence="1">The sequence shown here is derived from an EMBL/GenBank/DDBJ whole genome shotgun (WGS) entry which is preliminary data.</text>
</comment>
<dbReference type="AlphaFoldDB" id="A0A6G1CTG5"/>
<evidence type="ECO:0000313" key="2">
    <source>
        <dbReference type="Proteomes" id="UP000479710"/>
    </source>
</evidence>
<sequence length="60" mass="6971">MLAHTPGDRGLHRQEIKMQEIGRSRYQDLAGAWEGRTHDRLKRSLHFLTKNKSKANGCLR</sequence>